<evidence type="ECO:0000313" key="3">
    <source>
        <dbReference type="Proteomes" id="UP001150266"/>
    </source>
</evidence>
<dbReference type="OrthoDB" id="3364132at2759"/>
<dbReference type="InterPro" id="IPR057678">
    <property type="entry name" value="DUF7918"/>
</dbReference>
<organism evidence="2 3">
    <name type="scientific">Lentinula aciculospora</name>
    <dbReference type="NCBI Taxonomy" id="153920"/>
    <lineage>
        <taxon>Eukaryota</taxon>
        <taxon>Fungi</taxon>
        <taxon>Dikarya</taxon>
        <taxon>Basidiomycota</taxon>
        <taxon>Agaricomycotina</taxon>
        <taxon>Agaricomycetes</taxon>
        <taxon>Agaricomycetidae</taxon>
        <taxon>Agaricales</taxon>
        <taxon>Marasmiineae</taxon>
        <taxon>Omphalotaceae</taxon>
        <taxon>Lentinula</taxon>
    </lineage>
</organism>
<sequence>MLRIGPYSAWVVVDDAGLETHCTEASHNSITTSVTGWISSEAGKRFSVYWHNAVRDVALEAIILIDGVECNRHVMLTAHDFPDRPDIVWVSCTRTSKSTRRDFIFSITQVTDDDEYSPSIDYTKLVVITLELWRLRVNRVVRQQLLHDCYEVPTKESQILHEQTKRGGTHQVRFGEEYNVSRPTVDMVDGQKMDRAPYASFSFKYRPRGSSKFCLHYNWQLVNISLDMLLAQGVIAQRIVRPLPISRLPSTTAPTAQVFTISYYLCYEFYEPTILFSESTKITKGNCCCVYHIDAKRSCYAIV</sequence>
<keyword evidence="3" id="KW-1185">Reference proteome</keyword>
<evidence type="ECO:0000313" key="2">
    <source>
        <dbReference type="EMBL" id="KAJ4479167.1"/>
    </source>
</evidence>
<proteinExistence type="predicted"/>
<reference evidence="2" key="1">
    <citation type="submission" date="2022-08" db="EMBL/GenBank/DDBJ databases">
        <title>A Global Phylogenomic Analysis of the Shiitake Genus Lentinula.</title>
        <authorList>
            <consortium name="DOE Joint Genome Institute"/>
            <person name="Sierra-Patev S."/>
            <person name="Min B."/>
            <person name="Naranjo-Ortiz M."/>
            <person name="Looney B."/>
            <person name="Konkel Z."/>
            <person name="Slot J.C."/>
            <person name="Sakamoto Y."/>
            <person name="Steenwyk J.L."/>
            <person name="Rokas A."/>
            <person name="Carro J."/>
            <person name="Camarero S."/>
            <person name="Ferreira P."/>
            <person name="Molpeceres G."/>
            <person name="Ruiz-Duenas F.J."/>
            <person name="Serrano A."/>
            <person name="Henrissat B."/>
            <person name="Drula E."/>
            <person name="Hughes K.W."/>
            <person name="Mata J.L."/>
            <person name="Ishikawa N.K."/>
            <person name="Vargas-Isla R."/>
            <person name="Ushijima S."/>
            <person name="Smith C.A."/>
            <person name="Ahrendt S."/>
            <person name="Andreopoulos W."/>
            <person name="He G."/>
            <person name="Labutti K."/>
            <person name="Lipzen A."/>
            <person name="Ng V."/>
            <person name="Riley R."/>
            <person name="Sandor L."/>
            <person name="Barry K."/>
            <person name="Martinez A.T."/>
            <person name="Xiao Y."/>
            <person name="Gibbons J.G."/>
            <person name="Terashima K."/>
            <person name="Grigoriev I.V."/>
            <person name="Hibbett D.S."/>
        </authorList>
    </citation>
    <scope>NUCLEOTIDE SEQUENCE</scope>
    <source>
        <strain evidence="2">JLM2183</strain>
    </source>
</reference>
<gene>
    <name evidence="2" type="ORF">J3R30DRAFT_3289646</name>
</gene>
<protein>
    <recommendedName>
        <fullName evidence="1">DUF7918 domain-containing protein</fullName>
    </recommendedName>
</protein>
<evidence type="ECO:0000259" key="1">
    <source>
        <dbReference type="Pfam" id="PF25534"/>
    </source>
</evidence>
<dbReference type="Proteomes" id="UP001150266">
    <property type="component" value="Unassembled WGS sequence"/>
</dbReference>
<accession>A0A9W9ABW2</accession>
<dbReference type="EMBL" id="JAOTPV010000008">
    <property type="protein sequence ID" value="KAJ4479167.1"/>
    <property type="molecule type" value="Genomic_DNA"/>
</dbReference>
<feature type="domain" description="DUF7918" evidence="1">
    <location>
        <begin position="11"/>
        <end position="209"/>
    </location>
</feature>
<dbReference type="AlphaFoldDB" id="A0A9W9ABW2"/>
<dbReference type="Pfam" id="PF25534">
    <property type="entry name" value="DUF7918"/>
    <property type="match status" value="1"/>
</dbReference>
<comment type="caution">
    <text evidence="2">The sequence shown here is derived from an EMBL/GenBank/DDBJ whole genome shotgun (WGS) entry which is preliminary data.</text>
</comment>
<name>A0A9W9ABW2_9AGAR</name>